<evidence type="ECO:0000256" key="1">
    <source>
        <dbReference type="SAM" id="Phobius"/>
    </source>
</evidence>
<dbReference type="AlphaFoldDB" id="A0A7M5V7A9"/>
<accession>A0A7M5V7A9</accession>
<proteinExistence type="predicted"/>
<keyword evidence="1" id="KW-1133">Transmembrane helix</keyword>
<evidence type="ECO:0000313" key="3">
    <source>
        <dbReference type="Proteomes" id="UP000594262"/>
    </source>
</evidence>
<protein>
    <submittedName>
        <fullName evidence="2">Uncharacterized protein</fullName>
    </submittedName>
</protein>
<feature type="transmembrane region" description="Helical" evidence="1">
    <location>
        <begin position="16"/>
        <end position="42"/>
    </location>
</feature>
<keyword evidence="3" id="KW-1185">Reference proteome</keyword>
<name>A0A7M5V7A9_9CNID</name>
<evidence type="ECO:0000313" key="2">
    <source>
        <dbReference type="EnsemblMetazoa" id="CLYHEMP007223.1"/>
    </source>
</evidence>
<sequence>MKLIQNNYLTKRNIEFLFIAFILVNAQISTVDTLTAPAIRMLGRRITARMRLEQMCALLKGGCNEIYKYSSLRKRGRDLGDATTRREIEQHEMRRNIPLRYKLRKRTLESLLRKRENLKYVVVEY</sequence>
<reference evidence="2" key="1">
    <citation type="submission" date="2021-01" db="UniProtKB">
        <authorList>
            <consortium name="EnsemblMetazoa"/>
        </authorList>
    </citation>
    <scope>IDENTIFICATION</scope>
</reference>
<keyword evidence="1" id="KW-0812">Transmembrane</keyword>
<dbReference type="Proteomes" id="UP000594262">
    <property type="component" value="Unplaced"/>
</dbReference>
<organism evidence="2 3">
    <name type="scientific">Clytia hemisphaerica</name>
    <dbReference type="NCBI Taxonomy" id="252671"/>
    <lineage>
        <taxon>Eukaryota</taxon>
        <taxon>Metazoa</taxon>
        <taxon>Cnidaria</taxon>
        <taxon>Hydrozoa</taxon>
        <taxon>Hydroidolina</taxon>
        <taxon>Leptothecata</taxon>
        <taxon>Obeliida</taxon>
        <taxon>Clytiidae</taxon>
        <taxon>Clytia</taxon>
    </lineage>
</organism>
<dbReference type="EnsemblMetazoa" id="CLYHEMT007223.1">
    <property type="protein sequence ID" value="CLYHEMP007223.1"/>
    <property type="gene ID" value="CLYHEMG007223"/>
</dbReference>
<keyword evidence="1" id="KW-0472">Membrane</keyword>